<name>A0A3P6SH63_DIBLA</name>
<organism evidence="1 2">
    <name type="scientific">Dibothriocephalus latus</name>
    <name type="common">Fish tapeworm</name>
    <name type="synonym">Diphyllobothrium latum</name>
    <dbReference type="NCBI Taxonomy" id="60516"/>
    <lineage>
        <taxon>Eukaryota</taxon>
        <taxon>Metazoa</taxon>
        <taxon>Spiralia</taxon>
        <taxon>Lophotrochozoa</taxon>
        <taxon>Platyhelminthes</taxon>
        <taxon>Cestoda</taxon>
        <taxon>Eucestoda</taxon>
        <taxon>Diphyllobothriidea</taxon>
        <taxon>Diphyllobothriidae</taxon>
        <taxon>Dibothriocephalus</taxon>
    </lineage>
</organism>
<protein>
    <submittedName>
        <fullName evidence="1">Uncharacterized protein</fullName>
    </submittedName>
</protein>
<keyword evidence="2" id="KW-1185">Reference proteome</keyword>
<accession>A0A3P6SH63</accession>
<sequence>MSTIGMVRLKPTVALAAAEYPSFSLRVKETVCSTLKCGFLSLRTRSLTHTITPAVFCFSRGSGGNGEIRFMKLAVLYASSRTRA</sequence>
<dbReference type="AlphaFoldDB" id="A0A3P6SH63"/>
<reference evidence="1 2" key="1">
    <citation type="submission" date="2018-11" db="EMBL/GenBank/DDBJ databases">
        <authorList>
            <consortium name="Pathogen Informatics"/>
        </authorList>
    </citation>
    <scope>NUCLEOTIDE SEQUENCE [LARGE SCALE GENOMIC DNA]</scope>
</reference>
<evidence type="ECO:0000313" key="2">
    <source>
        <dbReference type="Proteomes" id="UP000281553"/>
    </source>
</evidence>
<dbReference type="Proteomes" id="UP000281553">
    <property type="component" value="Unassembled WGS sequence"/>
</dbReference>
<proteinExistence type="predicted"/>
<evidence type="ECO:0000313" key="1">
    <source>
        <dbReference type="EMBL" id="VDK53441.1"/>
    </source>
</evidence>
<dbReference type="EMBL" id="UYRU01018179">
    <property type="protein sequence ID" value="VDK53441.1"/>
    <property type="molecule type" value="Genomic_DNA"/>
</dbReference>
<gene>
    <name evidence="1" type="ORF">DILT_LOCUS1970</name>
</gene>